<feature type="transmembrane region" description="Helical" evidence="9">
    <location>
        <begin position="495"/>
        <end position="513"/>
    </location>
</feature>
<evidence type="ECO:0000256" key="5">
    <source>
        <dbReference type="ARBA" id="ARBA00022980"/>
    </source>
</evidence>
<evidence type="ECO:0000256" key="9">
    <source>
        <dbReference type="RuleBase" id="RU004914"/>
    </source>
</evidence>
<keyword evidence="12" id="KW-1185">Reference proteome</keyword>
<protein>
    <recommendedName>
        <fullName evidence="9">Protein DETOXIFICATION</fullName>
    </recommendedName>
    <alternativeName>
        <fullName evidence="9">Multidrug and toxic compound extrusion protein</fullName>
    </alternativeName>
</protein>
<evidence type="ECO:0000256" key="10">
    <source>
        <dbReference type="SAM" id="MobiDB-lite"/>
    </source>
</evidence>
<evidence type="ECO:0000256" key="1">
    <source>
        <dbReference type="ARBA" id="ARBA00004141"/>
    </source>
</evidence>
<dbReference type="InterPro" id="IPR000892">
    <property type="entry name" value="Ribosomal_eS26"/>
</dbReference>
<dbReference type="InterPro" id="IPR044644">
    <property type="entry name" value="DinF-like"/>
</dbReference>
<evidence type="ECO:0000313" key="11">
    <source>
        <dbReference type="EMBL" id="PSC76095.1"/>
    </source>
</evidence>
<reference evidence="11 12" key="1">
    <citation type="journal article" date="2018" name="Plant J.">
        <title>Genome sequences of Chlorella sorokiniana UTEX 1602 and Micractinium conductrix SAG 241.80: implications to maltose excretion by a green alga.</title>
        <authorList>
            <person name="Arriola M.B."/>
            <person name="Velmurugan N."/>
            <person name="Zhang Y."/>
            <person name="Plunkett M.H."/>
            <person name="Hondzo H."/>
            <person name="Barney B.M."/>
        </authorList>
    </citation>
    <scope>NUCLEOTIDE SEQUENCE [LARGE SCALE GENOMIC DNA]</scope>
    <source>
        <strain evidence="11 12">SAG 241.80</strain>
    </source>
</reference>
<evidence type="ECO:0000256" key="2">
    <source>
        <dbReference type="ARBA" id="ARBA00008596"/>
    </source>
</evidence>
<feature type="region of interest" description="Disordered" evidence="10">
    <location>
        <begin position="878"/>
        <end position="904"/>
    </location>
</feature>
<dbReference type="GO" id="GO:0005840">
    <property type="term" value="C:ribosome"/>
    <property type="evidence" value="ECO:0007669"/>
    <property type="project" value="UniProtKB-KW"/>
</dbReference>
<dbReference type="GO" id="GO:0016020">
    <property type="term" value="C:membrane"/>
    <property type="evidence" value="ECO:0007669"/>
    <property type="project" value="UniProtKB-SubCell"/>
</dbReference>
<keyword evidence="7 9" id="KW-0472">Membrane</keyword>
<keyword evidence="5" id="KW-0689">Ribosomal protein</keyword>
<evidence type="ECO:0000256" key="7">
    <source>
        <dbReference type="ARBA" id="ARBA00023136"/>
    </source>
</evidence>
<keyword evidence="6 9" id="KW-1133">Transmembrane helix</keyword>
<dbReference type="GO" id="GO:0042910">
    <property type="term" value="F:xenobiotic transmembrane transporter activity"/>
    <property type="evidence" value="ECO:0007669"/>
    <property type="project" value="InterPro"/>
</dbReference>
<dbReference type="Pfam" id="PF01283">
    <property type="entry name" value="Ribosomal_S26e"/>
    <property type="match status" value="1"/>
</dbReference>
<dbReference type="EMBL" id="LHPF02000001">
    <property type="protein sequence ID" value="PSC76095.1"/>
    <property type="molecule type" value="Genomic_DNA"/>
</dbReference>
<feature type="transmembrane region" description="Helical" evidence="9">
    <location>
        <begin position="327"/>
        <end position="348"/>
    </location>
</feature>
<evidence type="ECO:0000256" key="3">
    <source>
        <dbReference type="ARBA" id="ARBA00010199"/>
    </source>
</evidence>
<feature type="transmembrane region" description="Helical" evidence="9">
    <location>
        <begin position="298"/>
        <end position="321"/>
    </location>
</feature>
<comment type="caution">
    <text evidence="9">Lacks conserved residue(s) required for the propagation of feature annotation.</text>
</comment>
<feature type="transmembrane region" description="Helical" evidence="9">
    <location>
        <begin position="223"/>
        <end position="245"/>
    </location>
</feature>
<sequence length="945" mass="95968">MAAPGAARVAVLAPSCHAASGGRRQPQQPRRRPRQQPPPPPPPRRQPAAERRAQDDGLLPLTQRSQDASVSSAEVLAAAAPAAACTHGAHAHEHEQQASTDMTPGCQHDAGARCSLCDLTTSSSQRDGDWTEIIGTLFRASPHDPAIFALALPAVLALAADPLLSMVDTIFVGQAGTDALAALGVNTALFTFSFVVFNFLATATTPMMASALAVGDGDRAGKVALQALGLASVLGGVLTVVLVVFSDGALALMGAGPETGHVHELATEFLLVGAAAAPAALLMTVGQGAFRGLQDMRTPLAITLAANAINLGLDCALILGAGWGVRGAAVATTTAEWVAAVAYLACLWQRRDALGGLSPRLVLGERLGAAVEEMVPFLKAGGAMLMRTGLLLGTKTLASATAARLGVVPMAAHQVVTQLWLLSSLIVDSVAIAGQSLVAVQLGKGDVREARAISSRLLGLGIGGGAALAGAFWLAEPVIPTIFSSDPDVEAAVREVLPIAVAMLPVNAAVYVFDGIITGASDFRFMAGAMVVAAGTAVGLLLGVEPLGLGLPGVWYAMGILMVSRLGTMLWRYQSEDGPLPPSAERQLVAVACITDGSIDITSGSSSSSSGSNGSSRSSDAVDSTTLNNAVEGPLAQQGTAPWRDAGKAGKQLFEELLQALRTPLAARGAPMGTAVGWDFVGWLEIAERHNLPATRAYCIECLLHLLAAPGSSGAPDEPAVTEVQWLELSKPDMLLLLDALAAGVRRCTGGSYEVKRVRCETSAAMVPKDKAIKRFIVRNIVDASALRDISEASPIEGYALPKLYRRARGSLCRKVYYSVSAAIHSRVVRVRSRKDRRNREPPQRPFFRGGGGGGGGGGFGGGGGGFGGGGFGGGGLGGPRAGGAGPPFGGGRPASAGGFGGGPRGGGGAAIPGAPAFMAGDFDAGAGATASAAGGGAALAGDFM</sequence>
<dbReference type="NCBIfam" id="TIGR00797">
    <property type="entry name" value="matE"/>
    <property type="match status" value="1"/>
</dbReference>
<dbReference type="Pfam" id="PF01554">
    <property type="entry name" value="MatE"/>
    <property type="match status" value="2"/>
</dbReference>
<feature type="transmembrane region" description="Helical" evidence="9">
    <location>
        <begin position="179"/>
        <end position="202"/>
    </location>
</feature>
<gene>
    <name evidence="11" type="primary">g900</name>
    <name evidence="11" type="ORF">C2E20_0900</name>
</gene>
<feature type="compositionally biased region" description="Pro residues" evidence="10">
    <location>
        <begin position="35"/>
        <end position="45"/>
    </location>
</feature>
<dbReference type="Gene3D" id="3.30.1740.20">
    <property type="entry name" value="Ribosomal protein S26e"/>
    <property type="match status" value="1"/>
</dbReference>
<dbReference type="GO" id="GO:1990904">
    <property type="term" value="C:ribonucleoprotein complex"/>
    <property type="evidence" value="ECO:0007669"/>
    <property type="project" value="UniProtKB-KW"/>
</dbReference>
<dbReference type="GO" id="GO:0003735">
    <property type="term" value="F:structural constituent of ribosome"/>
    <property type="evidence" value="ECO:0007669"/>
    <property type="project" value="InterPro"/>
</dbReference>
<dbReference type="InterPro" id="IPR002528">
    <property type="entry name" value="MATE_fam"/>
</dbReference>
<evidence type="ECO:0000256" key="4">
    <source>
        <dbReference type="ARBA" id="ARBA00022692"/>
    </source>
</evidence>
<comment type="similarity">
    <text evidence="2">Belongs to the eukaryotic ribosomal protein eS26 family.</text>
</comment>
<feature type="transmembrane region" description="Helical" evidence="9">
    <location>
        <begin position="457"/>
        <end position="475"/>
    </location>
</feature>
<comment type="subcellular location">
    <subcellularLocation>
        <location evidence="1">Membrane</location>
        <topology evidence="1">Multi-pass membrane protein</topology>
    </subcellularLocation>
</comment>
<dbReference type="GO" id="GO:0015297">
    <property type="term" value="F:antiporter activity"/>
    <property type="evidence" value="ECO:0007669"/>
    <property type="project" value="InterPro"/>
</dbReference>
<dbReference type="PANTHER" id="PTHR42893:SF46">
    <property type="entry name" value="PROTEIN DETOXIFICATION 44, CHLOROPLASTIC"/>
    <property type="match status" value="1"/>
</dbReference>
<organism evidence="11 12">
    <name type="scientific">Micractinium conductrix</name>
    <dbReference type="NCBI Taxonomy" id="554055"/>
    <lineage>
        <taxon>Eukaryota</taxon>
        <taxon>Viridiplantae</taxon>
        <taxon>Chlorophyta</taxon>
        <taxon>core chlorophytes</taxon>
        <taxon>Trebouxiophyceae</taxon>
        <taxon>Chlorellales</taxon>
        <taxon>Chlorellaceae</taxon>
        <taxon>Chlorella clade</taxon>
        <taxon>Micractinium</taxon>
    </lineage>
</organism>
<feature type="region of interest" description="Disordered" evidence="10">
    <location>
        <begin position="602"/>
        <end position="624"/>
    </location>
</feature>
<comment type="similarity">
    <text evidence="3 9">Belongs to the multi antimicrobial extrusion (MATE) (TC 2.A.66.1) family.</text>
</comment>
<keyword evidence="4 9" id="KW-0812">Transmembrane</keyword>
<feature type="transmembrane region" description="Helical" evidence="9">
    <location>
        <begin position="265"/>
        <end position="286"/>
    </location>
</feature>
<name>A0A2P6VPW2_9CHLO</name>
<comment type="caution">
    <text evidence="11">The sequence shown here is derived from an EMBL/GenBank/DDBJ whole genome shotgun (WGS) entry which is preliminary data.</text>
</comment>
<keyword evidence="8" id="KW-0687">Ribonucleoprotein</keyword>
<dbReference type="STRING" id="554055.A0A2P6VPW2"/>
<dbReference type="PANTHER" id="PTHR42893">
    <property type="entry name" value="PROTEIN DETOXIFICATION 44, CHLOROPLASTIC-RELATED"/>
    <property type="match status" value="1"/>
</dbReference>
<dbReference type="CDD" id="cd13136">
    <property type="entry name" value="MATE_DinF_like"/>
    <property type="match status" value="1"/>
</dbReference>
<evidence type="ECO:0000256" key="8">
    <source>
        <dbReference type="ARBA" id="ARBA00023274"/>
    </source>
</evidence>
<feature type="region of interest" description="Disordered" evidence="10">
    <location>
        <begin position="831"/>
        <end position="855"/>
    </location>
</feature>
<proteinExistence type="inferred from homology"/>
<feature type="region of interest" description="Disordered" evidence="10">
    <location>
        <begin position="1"/>
        <end position="56"/>
    </location>
</feature>
<evidence type="ECO:0000256" key="6">
    <source>
        <dbReference type="ARBA" id="ARBA00022989"/>
    </source>
</evidence>
<accession>A0A2P6VPW2</accession>
<feature type="compositionally biased region" description="Low complexity" evidence="10">
    <location>
        <begin position="1"/>
        <end position="14"/>
    </location>
</feature>
<dbReference type="OrthoDB" id="2126698at2759"/>
<evidence type="ECO:0000313" key="12">
    <source>
        <dbReference type="Proteomes" id="UP000239649"/>
    </source>
</evidence>
<dbReference type="Proteomes" id="UP000239649">
    <property type="component" value="Unassembled WGS sequence"/>
</dbReference>
<dbReference type="AlphaFoldDB" id="A0A2P6VPW2"/>
<dbReference type="InterPro" id="IPR038551">
    <property type="entry name" value="Ribosomal_eS26_sf"/>
</dbReference>
<dbReference type="GO" id="GO:0006412">
    <property type="term" value="P:translation"/>
    <property type="evidence" value="ECO:0007669"/>
    <property type="project" value="InterPro"/>
</dbReference>